<evidence type="ECO:0000256" key="5">
    <source>
        <dbReference type="PIRNR" id="PIRNR005426"/>
    </source>
</evidence>
<keyword evidence="8" id="KW-1185">Reference proteome</keyword>
<name>A0ABX0K1U8_9PROT</name>
<accession>A0ABX0K1U8</accession>
<dbReference type="Pfam" id="PF00881">
    <property type="entry name" value="Nitroreductase"/>
    <property type="match status" value="1"/>
</dbReference>
<evidence type="ECO:0000256" key="3">
    <source>
        <dbReference type="ARBA" id="ARBA00022643"/>
    </source>
</evidence>
<gene>
    <name evidence="7" type="ORF">GOB81_09125</name>
</gene>
<dbReference type="PIRSF" id="PIRSF005426">
    <property type="entry name" value="Frp"/>
    <property type="match status" value="1"/>
</dbReference>
<evidence type="ECO:0000313" key="8">
    <source>
        <dbReference type="Proteomes" id="UP000631653"/>
    </source>
</evidence>
<dbReference type="PANTHER" id="PTHR43425:SF2">
    <property type="entry name" value="OXYGEN-INSENSITIVE NADPH NITROREDUCTASE"/>
    <property type="match status" value="1"/>
</dbReference>
<proteinExistence type="inferred from homology"/>
<dbReference type="Proteomes" id="UP000631653">
    <property type="component" value="Unassembled WGS sequence"/>
</dbReference>
<comment type="similarity">
    <text evidence="1 5">Belongs to the flavin oxidoreductase frp family.</text>
</comment>
<keyword evidence="2 5" id="KW-0285">Flavoprotein</keyword>
<organism evidence="7 8">
    <name type="scientific">Acetobacter conturbans</name>
    <dbReference type="NCBI Taxonomy" id="1737472"/>
    <lineage>
        <taxon>Bacteria</taxon>
        <taxon>Pseudomonadati</taxon>
        <taxon>Pseudomonadota</taxon>
        <taxon>Alphaproteobacteria</taxon>
        <taxon>Acetobacterales</taxon>
        <taxon>Acetobacteraceae</taxon>
        <taxon>Acetobacter</taxon>
    </lineage>
</organism>
<evidence type="ECO:0000259" key="6">
    <source>
        <dbReference type="Pfam" id="PF00881"/>
    </source>
</evidence>
<keyword evidence="3 5" id="KW-0288">FMN</keyword>
<dbReference type="RefSeq" id="WP_173570102.1">
    <property type="nucleotide sequence ID" value="NZ_WOSY01000007.1"/>
</dbReference>
<dbReference type="Gene3D" id="3.40.109.10">
    <property type="entry name" value="NADH Oxidase"/>
    <property type="match status" value="1"/>
</dbReference>
<dbReference type="PANTHER" id="PTHR43425">
    <property type="entry name" value="OXYGEN-INSENSITIVE NADPH NITROREDUCTASE"/>
    <property type="match status" value="1"/>
</dbReference>
<dbReference type="InterPro" id="IPR029479">
    <property type="entry name" value="Nitroreductase"/>
</dbReference>
<sequence>MSNGFRALWTERYGEGVPVPSVTPDAVTKSLMAHRTVRAFLKTPLPEGALEAAIAAAQSASSSCNMQAWSVVAIEDQARKDRLAELAGDQAHIRQAPLLLMWLIDLGRLKRLGATEGVSLEGVDYFDTFMAATVDVAMAAQNAAASFEAAGLGIVYLGAMRNHAEQVATELDLPPLTTVAFGLSVGIPDPEKPAHIRPRLVPSVVLHRERYDASEEQQGIANYDAVYAAFQKAEGLPEKRWTDATLRRFATPKALHGREHLREALEKHGFRLR</sequence>
<comment type="caution">
    <text evidence="7">The sequence shown here is derived from an EMBL/GenBank/DDBJ whole genome shotgun (WGS) entry which is preliminary data.</text>
</comment>
<keyword evidence="5" id="KW-0521">NADP</keyword>
<keyword evidence="4 5" id="KW-0560">Oxidoreductase</keyword>
<dbReference type="SUPFAM" id="SSF55469">
    <property type="entry name" value="FMN-dependent nitroreductase-like"/>
    <property type="match status" value="1"/>
</dbReference>
<dbReference type="InterPro" id="IPR000415">
    <property type="entry name" value="Nitroreductase-like"/>
</dbReference>
<feature type="domain" description="Nitroreductase" evidence="6">
    <location>
        <begin position="32"/>
        <end position="186"/>
    </location>
</feature>
<dbReference type="InterPro" id="IPR016446">
    <property type="entry name" value="Flavin_OxRdtase_Frp"/>
</dbReference>
<reference evidence="7 8" key="1">
    <citation type="journal article" date="2020" name="Int. J. Syst. Evol. Microbiol.">
        <title>Novel acetic acid bacteria from cider fermentations: Acetobacter conturbans sp. nov. and Acetobacter fallax sp. nov.</title>
        <authorList>
            <person name="Sombolestani A.S."/>
            <person name="Cleenwerck I."/>
            <person name="Cnockaert M."/>
            <person name="Borremans W."/>
            <person name="Wieme A.D."/>
            <person name="De Vuyst L."/>
            <person name="Vandamme P."/>
        </authorList>
    </citation>
    <scope>NUCLEOTIDE SEQUENCE [LARGE SCALE GENOMIC DNA]</scope>
    <source>
        <strain evidence="7 8">LMG 1627</strain>
    </source>
</reference>
<evidence type="ECO:0000256" key="1">
    <source>
        <dbReference type="ARBA" id="ARBA00008366"/>
    </source>
</evidence>
<evidence type="ECO:0000256" key="2">
    <source>
        <dbReference type="ARBA" id="ARBA00022630"/>
    </source>
</evidence>
<evidence type="ECO:0000313" key="7">
    <source>
        <dbReference type="EMBL" id="NHN88791.1"/>
    </source>
</evidence>
<dbReference type="EMBL" id="WOSY01000007">
    <property type="protein sequence ID" value="NHN88791.1"/>
    <property type="molecule type" value="Genomic_DNA"/>
</dbReference>
<evidence type="ECO:0000256" key="4">
    <source>
        <dbReference type="ARBA" id="ARBA00023002"/>
    </source>
</evidence>
<protein>
    <submittedName>
        <fullName evidence="7">NADPH-dependent oxidoreductase</fullName>
    </submittedName>
</protein>